<dbReference type="InterPro" id="IPR016181">
    <property type="entry name" value="Acyl_CoA_acyltransferase"/>
</dbReference>
<dbReference type="Gene3D" id="3.40.630.30">
    <property type="match status" value="1"/>
</dbReference>
<dbReference type="InterPro" id="IPR050832">
    <property type="entry name" value="Bact_Acetyltransf"/>
</dbReference>
<dbReference type="InterPro" id="IPR000182">
    <property type="entry name" value="GNAT_dom"/>
</dbReference>
<dbReference type="Proteomes" id="UP001235744">
    <property type="component" value="Chromosome"/>
</dbReference>
<accession>A0ABY9IM36</accession>
<proteinExistence type="predicted"/>
<dbReference type="EMBL" id="CP120988">
    <property type="protein sequence ID" value="WLQ56375.1"/>
    <property type="molecule type" value="Genomic_DNA"/>
</dbReference>
<keyword evidence="5" id="KW-1185">Reference proteome</keyword>
<dbReference type="Pfam" id="PF00583">
    <property type="entry name" value="Acetyltransf_1"/>
    <property type="match status" value="1"/>
</dbReference>
<protein>
    <submittedName>
        <fullName evidence="4">GNAT family N-acetyltransferase</fullName>
    </submittedName>
</protein>
<feature type="domain" description="N-acetyltransferase" evidence="3">
    <location>
        <begin position="18"/>
        <end position="167"/>
    </location>
</feature>
<dbReference type="PANTHER" id="PTHR43877">
    <property type="entry name" value="AMINOALKYLPHOSPHONATE N-ACETYLTRANSFERASE-RELATED-RELATED"/>
    <property type="match status" value="1"/>
</dbReference>
<reference evidence="4 5" key="1">
    <citation type="submission" date="2023-03" db="EMBL/GenBank/DDBJ databases">
        <title>Isolation and description of six Streptomyces strains from soil environments, able to metabolize different microbial glucans.</title>
        <authorList>
            <person name="Widen T."/>
            <person name="Larsbrink J."/>
        </authorList>
    </citation>
    <scope>NUCLEOTIDE SEQUENCE [LARGE SCALE GENOMIC DNA]</scope>
    <source>
        <strain evidence="4 5">Alt2</strain>
    </source>
</reference>
<evidence type="ECO:0000259" key="3">
    <source>
        <dbReference type="PROSITE" id="PS51186"/>
    </source>
</evidence>
<keyword evidence="2" id="KW-0012">Acyltransferase</keyword>
<sequence length="178" mass="19024">MNDRRDLAVVRPPAGSLATVHGLSALLADYHLQTETEKGRPVADAAALPAAYRAEVEDPDGAFAGATVLVARDGDTAAGCVVVTAPVDGRAEIKRLWTAPGFRGRGVASALLDAALAHAARSGVRTVRLSVWRWRTGAVSLYERLGFSVTASWDEREELVCMERTVEEPNPCTERGRS</sequence>
<gene>
    <name evidence="4" type="ORF">P8A19_13385</name>
</gene>
<dbReference type="PROSITE" id="PS51186">
    <property type="entry name" value="GNAT"/>
    <property type="match status" value="1"/>
</dbReference>
<dbReference type="RefSeq" id="WP_306071664.1">
    <property type="nucleotide sequence ID" value="NZ_CP120988.1"/>
</dbReference>
<dbReference type="PANTHER" id="PTHR43877:SF2">
    <property type="entry name" value="AMINOALKYLPHOSPHONATE N-ACETYLTRANSFERASE-RELATED"/>
    <property type="match status" value="1"/>
</dbReference>
<dbReference type="SUPFAM" id="SSF55729">
    <property type="entry name" value="Acyl-CoA N-acyltransferases (Nat)"/>
    <property type="match status" value="1"/>
</dbReference>
<evidence type="ECO:0000313" key="4">
    <source>
        <dbReference type="EMBL" id="WLQ56375.1"/>
    </source>
</evidence>
<dbReference type="CDD" id="cd04301">
    <property type="entry name" value="NAT_SF"/>
    <property type="match status" value="1"/>
</dbReference>
<evidence type="ECO:0000256" key="1">
    <source>
        <dbReference type="ARBA" id="ARBA00022679"/>
    </source>
</evidence>
<evidence type="ECO:0000256" key="2">
    <source>
        <dbReference type="ARBA" id="ARBA00023315"/>
    </source>
</evidence>
<keyword evidence="1" id="KW-0808">Transferase</keyword>
<organism evidence="4 5">
    <name type="scientific">Streptomyces poriferorum</name>
    <dbReference type="NCBI Taxonomy" id="2798799"/>
    <lineage>
        <taxon>Bacteria</taxon>
        <taxon>Bacillati</taxon>
        <taxon>Actinomycetota</taxon>
        <taxon>Actinomycetes</taxon>
        <taxon>Kitasatosporales</taxon>
        <taxon>Streptomycetaceae</taxon>
        <taxon>Streptomyces</taxon>
    </lineage>
</organism>
<evidence type="ECO:0000313" key="5">
    <source>
        <dbReference type="Proteomes" id="UP001235744"/>
    </source>
</evidence>
<name>A0ABY9IM36_9ACTN</name>